<evidence type="ECO:0000259" key="4">
    <source>
        <dbReference type="Pfam" id="PF01551"/>
    </source>
</evidence>
<evidence type="ECO:0000256" key="3">
    <source>
        <dbReference type="SAM" id="Phobius"/>
    </source>
</evidence>
<proteinExistence type="predicted"/>
<keyword evidence="3" id="KW-1133">Transmembrane helix</keyword>
<evidence type="ECO:0000256" key="1">
    <source>
        <dbReference type="ARBA" id="ARBA00022729"/>
    </source>
</evidence>
<dbReference type="CDD" id="cd12797">
    <property type="entry name" value="M23_peptidase"/>
    <property type="match status" value="1"/>
</dbReference>
<keyword evidence="1" id="KW-0732">Signal</keyword>
<name>A0A7V4TXS3_CALAY</name>
<dbReference type="Proteomes" id="UP000885779">
    <property type="component" value="Unassembled WGS sequence"/>
</dbReference>
<organism evidence="5">
    <name type="scientific">Caldithrix abyssi</name>
    <dbReference type="NCBI Taxonomy" id="187145"/>
    <lineage>
        <taxon>Bacteria</taxon>
        <taxon>Pseudomonadati</taxon>
        <taxon>Calditrichota</taxon>
        <taxon>Calditrichia</taxon>
        <taxon>Calditrichales</taxon>
        <taxon>Calditrichaceae</taxon>
        <taxon>Caldithrix</taxon>
    </lineage>
</organism>
<keyword evidence="3" id="KW-0472">Membrane</keyword>
<feature type="coiled-coil region" evidence="2">
    <location>
        <begin position="136"/>
        <end position="163"/>
    </location>
</feature>
<dbReference type="InterPro" id="IPR050570">
    <property type="entry name" value="Cell_wall_metabolism_enzyme"/>
</dbReference>
<keyword evidence="2" id="KW-0175">Coiled coil</keyword>
<comment type="caution">
    <text evidence="5">The sequence shown here is derived from an EMBL/GenBank/DDBJ whole genome shotgun (WGS) entry which is preliminary data.</text>
</comment>
<feature type="transmembrane region" description="Helical" evidence="3">
    <location>
        <begin position="27"/>
        <end position="46"/>
    </location>
</feature>
<feature type="coiled-coil region" evidence="2">
    <location>
        <begin position="58"/>
        <end position="92"/>
    </location>
</feature>
<dbReference type="PANTHER" id="PTHR21666:SF289">
    <property type="entry name" value="L-ALA--D-GLU ENDOPEPTIDASE"/>
    <property type="match status" value="1"/>
</dbReference>
<keyword evidence="3" id="KW-0812">Transmembrane</keyword>
<dbReference type="AlphaFoldDB" id="A0A7V4TXS3"/>
<dbReference type="InterPro" id="IPR016047">
    <property type="entry name" value="M23ase_b-sheet_dom"/>
</dbReference>
<dbReference type="FunFam" id="2.70.70.10:FF:000006">
    <property type="entry name" value="M23 family peptidase"/>
    <property type="match status" value="1"/>
</dbReference>
<dbReference type="InterPro" id="IPR011055">
    <property type="entry name" value="Dup_hybrid_motif"/>
</dbReference>
<dbReference type="Gene3D" id="2.70.70.10">
    <property type="entry name" value="Glucose Permease (Domain IIA)"/>
    <property type="match status" value="1"/>
</dbReference>
<dbReference type="EMBL" id="DRQG01000002">
    <property type="protein sequence ID" value="HGY54068.1"/>
    <property type="molecule type" value="Genomic_DNA"/>
</dbReference>
<accession>A0A7V4TXS3</accession>
<gene>
    <name evidence="5" type="ORF">ENK44_00055</name>
</gene>
<feature type="domain" description="M23ase beta-sheet core" evidence="4">
    <location>
        <begin position="202"/>
        <end position="296"/>
    </location>
</feature>
<reference evidence="5" key="1">
    <citation type="journal article" date="2020" name="mSystems">
        <title>Genome- and Community-Level Interaction Insights into Carbon Utilization and Element Cycling Functions of Hydrothermarchaeota in Hydrothermal Sediment.</title>
        <authorList>
            <person name="Zhou Z."/>
            <person name="Liu Y."/>
            <person name="Xu W."/>
            <person name="Pan J."/>
            <person name="Luo Z.H."/>
            <person name="Li M."/>
        </authorList>
    </citation>
    <scope>NUCLEOTIDE SEQUENCE [LARGE SCALE GENOMIC DNA]</scope>
    <source>
        <strain evidence="5">HyVt-577</strain>
    </source>
</reference>
<dbReference type="Pfam" id="PF01551">
    <property type="entry name" value="Peptidase_M23"/>
    <property type="match status" value="1"/>
</dbReference>
<evidence type="ECO:0000313" key="5">
    <source>
        <dbReference type="EMBL" id="HGY54068.1"/>
    </source>
</evidence>
<dbReference type="GO" id="GO:0004222">
    <property type="term" value="F:metalloendopeptidase activity"/>
    <property type="evidence" value="ECO:0007669"/>
    <property type="project" value="TreeGrafter"/>
</dbReference>
<dbReference type="SUPFAM" id="SSF51261">
    <property type="entry name" value="Duplicated hybrid motif"/>
    <property type="match status" value="1"/>
</dbReference>
<dbReference type="PANTHER" id="PTHR21666">
    <property type="entry name" value="PEPTIDASE-RELATED"/>
    <property type="match status" value="1"/>
</dbReference>
<protein>
    <submittedName>
        <fullName evidence="5">M23 family peptidase</fullName>
    </submittedName>
</protein>
<sequence>MKEESRLVFISGDQKRIKEYQISSKKVIFYVSIFLIAVFVGGKFGLDMLVDISFNSKIKKLERTNAVLQARLLDMKERIKRIDQEMNLIAQQDDQLRTVLGLSELSADVREVGIGGSDYKYDFTDQVSGFEQSSDLSEQLTELAKLEREIKLELESYKDLLHTFQTKKDSLDYLPALRPILKGVISSTFGNRLHPVLKVYRHHEGLDFSAKTGTPIYATADGVVRYTGVMGGYGRMVIIDHKFGFETRYGHLNKYVVRKGQRVKRGEKIGEVGNSGLSTAPHLHYEVRFKGKPVNPKYYYFEDRILNERLVSKTNK</sequence>
<evidence type="ECO:0000256" key="2">
    <source>
        <dbReference type="SAM" id="Coils"/>
    </source>
</evidence>